<reference evidence="2 3" key="1">
    <citation type="submission" date="2014-02" db="EMBL/GenBank/DDBJ databases">
        <title>Draft genome sequence of Lysinibacillus odysseyi NBRC 100172.</title>
        <authorList>
            <person name="Zhang F."/>
            <person name="Wang G."/>
            <person name="Zhang L."/>
        </authorList>
    </citation>
    <scope>NUCLEOTIDE SEQUENCE [LARGE SCALE GENOMIC DNA]</scope>
    <source>
        <strain evidence="2 3">NBRC 100172</strain>
    </source>
</reference>
<evidence type="ECO:0000313" key="3">
    <source>
        <dbReference type="Proteomes" id="UP000030437"/>
    </source>
</evidence>
<dbReference type="STRING" id="1220589.CD32_09420"/>
<keyword evidence="1" id="KW-0472">Membrane</keyword>
<sequence length="105" mass="12854">MDILQYFIVSFIVVLLAQIIMSVIYKDVEKKDKGFVFVYYKLTYRRRFIRALWTAPLLFLFYFAIYWFGDLSITEFKIIGVILLLLVVLDISYNYKKWKRQEKIW</sequence>
<name>A0A0A3IRC7_9BACI</name>
<keyword evidence="1" id="KW-1133">Transmembrane helix</keyword>
<dbReference type="eggNOG" id="ENOG50338SS">
    <property type="taxonomic scope" value="Bacteria"/>
</dbReference>
<feature type="transmembrane region" description="Helical" evidence="1">
    <location>
        <begin position="51"/>
        <end position="69"/>
    </location>
</feature>
<gene>
    <name evidence="2" type="ORF">CD32_09420</name>
</gene>
<feature type="transmembrane region" description="Helical" evidence="1">
    <location>
        <begin position="75"/>
        <end position="95"/>
    </location>
</feature>
<feature type="transmembrane region" description="Helical" evidence="1">
    <location>
        <begin position="6"/>
        <end position="25"/>
    </location>
</feature>
<keyword evidence="1" id="KW-0812">Transmembrane</keyword>
<dbReference type="Proteomes" id="UP000030437">
    <property type="component" value="Unassembled WGS sequence"/>
</dbReference>
<dbReference type="AlphaFoldDB" id="A0A0A3IRC7"/>
<dbReference type="EMBL" id="JPVP01000054">
    <property type="protein sequence ID" value="KGR85428.1"/>
    <property type="molecule type" value="Genomic_DNA"/>
</dbReference>
<evidence type="ECO:0000256" key="1">
    <source>
        <dbReference type="SAM" id="Phobius"/>
    </source>
</evidence>
<evidence type="ECO:0000313" key="2">
    <source>
        <dbReference type="EMBL" id="KGR85428.1"/>
    </source>
</evidence>
<comment type="caution">
    <text evidence="2">The sequence shown here is derived from an EMBL/GenBank/DDBJ whole genome shotgun (WGS) entry which is preliminary data.</text>
</comment>
<organism evidence="2 3">
    <name type="scientific">Lysinibacillus odysseyi 34hs-1 = NBRC 100172</name>
    <dbReference type="NCBI Taxonomy" id="1220589"/>
    <lineage>
        <taxon>Bacteria</taxon>
        <taxon>Bacillati</taxon>
        <taxon>Bacillota</taxon>
        <taxon>Bacilli</taxon>
        <taxon>Bacillales</taxon>
        <taxon>Bacillaceae</taxon>
        <taxon>Lysinibacillus</taxon>
    </lineage>
</organism>
<accession>A0A0A3IRC7</accession>
<proteinExistence type="predicted"/>
<keyword evidence="3" id="KW-1185">Reference proteome</keyword>
<protein>
    <submittedName>
        <fullName evidence="2">Uncharacterized protein</fullName>
    </submittedName>
</protein>